<dbReference type="EMBL" id="UYJE01000388">
    <property type="protein sequence ID" value="VDH92867.1"/>
    <property type="molecule type" value="Genomic_DNA"/>
</dbReference>
<evidence type="ECO:0000256" key="1">
    <source>
        <dbReference type="SAM" id="Phobius"/>
    </source>
</evidence>
<dbReference type="OrthoDB" id="10382712at2759"/>
<feature type="transmembrane region" description="Helical" evidence="1">
    <location>
        <begin position="5"/>
        <end position="28"/>
    </location>
</feature>
<name>A0A8B6BM28_MYTGA</name>
<accession>A0A8B6BM28</accession>
<keyword evidence="1" id="KW-0472">Membrane</keyword>
<evidence type="ECO:0000313" key="3">
    <source>
        <dbReference type="Proteomes" id="UP000596742"/>
    </source>
</evidence>
<proteinExistence type="predicted"/>
<protein>
    <submittedName>
        <fullName evidence="2">Uncharacterized protein</fullName>
    </submittedName>
</protein>
<feature type="transmembrane region" description="Helical" evidence="1">
    <location>
        <begin position="111"/>
        <end position="131"/>
    </location>
</feature>
<feature type="transmembrane region" description="Helical" evidence="1">
    <location>
        <begin position="143"/>
        <end position="167"/>
    </location>
</feature>
<comment type="caution">
    <text evidence="2">The sequence shown here is derived from an EMBL/GenBank/DDBJ whole genome shotgun (WGS) entry which is preliminary data.</text>
</comment>
<keyword evidence="1" id="KW-1133">Transmembrane helix</keyword>
<keyword evidence="1" id="KW-0812">Transmembrane</keyword>
<reference evidence="2" key="1">
    <citation type="submission" date="2018-11" db="EMBL/GenBank/DDBJ databases">
        <authorList>
            <person name="Alioto T."/>
            <person name="Alioto T."/>
        </authorList>
    </citation>
    <scope>NUCLEOTIDE SEQUENCE</scope>
</reference>
<feature type="transmembrane region" description="Helical" evidence="1">
    <location>
        <begin position="74"/>
        <end position="99"/>
    </location>
</feature>
<gene>
    <name evidence="2" type="ORF">MGAL_10B035088</name>
</gene>
<evidence type="ECO:0000313" key="2">
    <source>
        <dbReference type="EMBL" id="VDH92867.1"/>
    </source>
</evidence>
<sequence>MGTGFFVFTFSFSVIFLLQLVGFFSPYWDIQCVDNTDLNITATENKTCFYQGLFYGCDDGGKCRLTKLIDSKVFGLSVGIIVGNIIVLVLTILVLAHAYKDYAKSMKTGAMLMFATTEIMNIASTLFFWELTYSVNIGWSCWLFSWSAAILITIIAFTCICCFISIFGEEGGNRFYVYHYVVD</sequence>
<dbReference type="Proteomes" id="UP000596742">
    <property type="component" value="Unassembled WGS sequence"/>
</dbReference>
<dbReference type="AlphaFoldDB" id="A0A8B6BM28"/>
<keyword evidence="3" id="KW-1185">Reference proteome</keyword>
<organism evidence="2 3">
    <name type="scientific">Mytilus galloprovincialis</name>
    <name type="common">Mediterranean mussel</name>
    <dbReference type="NCBI Taxonomy" id="29158"/>
    <lineage>
        <taxon>Eukaryota</taxon>
        <taxon>Metazoa</taxon>
        <taxon>Spiralia</taxon>
        <taxon>Lophotrochozoa</taxon>
        <taxon>Mollusca</taxon>
        <taxon>Bivalvia</taxon>
        <taxon>Autobranchia</taxon>
        <taxon>Pteriomorphia</taxon>
        <taxon>Mytilida</taxon>
        <taxon>Mytiloidea</taxon>
        <taxon>Mytilidae</taxon>
        <taxon>Mytilinae</taxon>
        <taxon>Mytilus</taxon>
    </lineage>
</organism>